<organism evidence="2 3">
    <name type="scientific">Nepenthes gracilis</name>
    <name type="common">Slender pitcher plant</name>
    <dbReference type="NCBI Taxonomy" id="150966"/>
    <lineage>
        <taxon>Eukaryota</taxon>
        <taxon>Viridiplantae</taxon>
        <taxon>Streptophyta</taxon>
        <taxon>Embryophyta</taxon>
        <taxon>Tracheophyta</taxon>
        <taxon>Spermatophyta</taxon>
        <taxon>Magnoliopsida</taxon>
        <taxon>eudicotyledons</taxon>
        <taxon>Gunneridae</taxon>
        <taxon>Pentapetalae</taxon>
        <taxon>Caryophyllales</taxon>
        <taxon>Nepenthaceae</taxon>
        <taxon>Nepenthes</taxon>
    </lineage>
</organism>
<reference evidence="2" key="1">
    <citation type="submission" date="2023-05" db="EMBL/GenBank/DDBJ databases">
        <title>Nepenthes gracilis genome sequencing.</title>
        <authorList>
            <person name="Fukushima K."/>
        </authorList>
    </citation>
    <scope>NUCLEOTIDE SEQUENCE</scope>
    <source>
        <strain evidence="2">SING2019-196</strain>
    </source>
</reference>
<dbReference type="Proteomes" id="UP001279734">
    <property type="component" value="Unassembled WGS sequence"/>
</dbReference>
<keyword evidence="1" id="KW-1133">Transmembrane helix</keyword>
<sequence>MAVSFVLLYAAVGRSGVGVPVALLLQFLMALGSGYDASASAFAVGNLGVLQCAEVGSGLCFLQWVLEVLGLGAARCCWHWVFLFAGWLCLFPRELRLKLCLLKLLLVEFSSPVSSWSKPLLLCEECIMLLAAVICHATRTPTGWFANVARWNLADVH</sequence>
<dbReference type="AlphaFoldDB" id="A0AAD3S0H5"/>
<evidence type="ECO:0000256" key="1">
    <source>
        <dbReference type="SAM" id="Phobius"/>
    </source>
</evidence>
<proteinExistence type="predicted"/>
<gene>
    <name evidence="2" type="ORF">Nepgr_003980</name>
</gene>
<comment type="caution">
    <text evidence="2">The sequence shown here is derived from an EMBL/GenBank/DDBJ whole genome shotgun (WGS) entry which is preliminary data.</text>
</comment>
<feature type="transmembrane region" description="Helical" evidence="1">
    <location>
        <begin position="72"/>
        <end position="91"/>
    </location>
</feature>
<evidence type="ECO:0000313" key="3">
    <source>
        <dbReference type="Proteomes" id="UP001279734"/>
    </source>
</evidence>
<keyword evidence="3" id="KW-1185">Reference proteome</keyword>
<name>A0AAD3S0H5_NEPGR</name>
<feature type="transmembrane region" description="Helical" evidence="1">
    <location>
        <begin position="6"/>
        <end position="31"/>
    </location>
</feature>
<keyword evidence="1" id="KW-0812">Transmembrane</keyword>
<accession>A0AAD3S0H5</accession>
<keyword evidence="1" id="KW-0472">Membrane</keyword>
<evidence type="ECO:0000313" key="2">
    <source>
        <dbReference type="EMBL" id="GMH02141.1"/>
    </source>
</evidence>
<protein>
    <submittedName>
        <fullName evidence="2">Uncharacterized protein</fullName>
    </submittedName>
</protein>
<dbReference type="EMBL" id="BSYO01000003">
    <property type="protein sequence ID" value="GMH02141.1"/>
    <property type="molecule type" value="Genomic_DNA"/>
</dbReference>